<feature type="compositionally biased region" description="Polar residues" evidence="5">
    <location>
        <begin position="30"/>
        <end position="41"/>
    </location>
</feature>
<dbReference type="SMART" id="SM01332">
    <property type="entry name" value="Cyclin_C"/>
    <property type="match status" value="1"/>
</dbReference>
<dbReference type="GO" id="GO:0000086">
    <property type="term" value="P:G2/M transition of mitotic cell cycle"/>
    <property type="evidence" value="ECO:0007669"/>
    <property type="project" value="EnsemblFungi"/>
</dbReference>
<evidence type="ECO:0000256" key="5">
    <source>
        <dbReference type="SAM" id="MobiDB-lite"/>
    </source>
</evidence>
<evidence type="ECO:0000256" key="4">
    <source>
        <dbReference type="RuleBase" id="RU000383"/>
    </source>
</evidence>
<dbReference type="InterPro" id="IPR036915">
    <property type="entry name" value="Cyclin-like_sf"/>
</dbReference>
<evidence type="ECO:0000256" key="1">
    <source>
        <dbReference type="ARBA" id="ARBA00022618"/>
    </source>
</evidence>
<dbReference type="PROSITE" id="PS00292">
    <property type="entry name" value="CYCLINS"/>
    <property type="match status" value="1"/>
</dbReference>
<dbReference type="SMART" id="SM00385">
    <property type="entry name" value="CYCLIN"/>
    <property type="match status" value="2"/>
</dbReference>
<gene>
    <name evidence="8" type="primary">KNAG0B02690</name>
    <name evidence="8" type="ordered locus">KNAG_0B02690</name>
</gene>
<dbReference type="GO" id="GO:0005634">
    <property type="term" value="C:nucleus"/>
    <property type="evidence" value="ECO:0007669"/>
    <property type="project" value="EnsemblFungi"/>
</dbReference>
<sequence length="421" mass="48699">MNRSRRTVVRPTSSKNYLKPTAASIGKSRNALTDVTSQATNRKPGYTGGVGGASGFKTGESVRGRRSVRRLPLQNRSVNSKVEVPVSGKRPLVHIYNDENSPIVVDDESMEVEVNDGERMETEPVLSLMPHFSEKTQQILEEINEKFAFLETQNHDDDTYDPVMVADYSPDIFDYLRKLELKFSPNADYMRFQNNLNWTYRKELVDWLVKVHERFQLLPETLFLTINIMDRFLSKKQVTLNRFQLVGITALLIASKYEEINYPTLADICHILDNEYTKRDILQAEKFMIDTLEFEIGWPGPMSFLRKISRADFYHYEIRTFAKYFLESVLMEPQLVASPISWIAAGAYFLSKIILKDDIWSSKHVYYSGYTRDQLLPLVITLCEVCKKGRASKNAIWDKYSTGKFHHSSQLFDKWVDSMKS</sequence>
<keyword evidence="1" id="KW-0132">Cell division</keyword>
<dbReference type="KEGG" id="kng:KNAG_0B02690"/>
<dbReference type="Gene3D" id="1.10.472.10">
    <property type="entry name" value="Cyclin-like"/>
    <property type="match status" value="2"/>
</dbReference>
<dbReference type="GO" id="GO:0051301">
    <property type="term" value="P:cell division"/>
    <property type="evidence" value="ECO:0007669"/>
    <property type="project" value="UniProtKB-KW"/>
</dbReference>
<feature type="region of interest" description="Disordered" evidence="5">
    <location>
        <begin position="1"/>
        <end position="65"/>
    </location>
</feature>
<dbReference type="AlphaFoldDB" id="J7RV00"/>
<dbReference type="RefSeq" id="XP_022462958.1">
    <property type="nucleotide sequence ID" value="XM_022611562.1"/>
</dbReference>
<dbReference type="Proteomes" id="UP000006310">
    <property type="component" value="Chromosome 2"/>
</dbReference>
<accession>J7RV00</accession>
<reference evidence="9" key="2">
    <citation type="submission" date="2012-08" db="EMBL/GenBank/DDBJ databases">
        <title>Genome sequence of Kazachstania naganishii.</title>
        <authorList>
            <person name="Gordon J.L."/>
            <person name="Armisen D."/>
            <person name="Proux-Wera E."/>
            <person name="OhEigeartaigh S.S."/>
            <person name="Byrne K.P."/>
            <person name="Wolfe K.H."/>
        </authorList>
    </citation>
    <scope>NUCLEOTIDE SEQUENCE [LARGE SCALE GENOMIC DNA]</scope>
    <source>
        <strain evidence="9">ATCC MYA-139 / BCRC 22969 / CBS 8797 / CCRC 22969 / KCTC 17520 / NBRC 10181 / NCYC 3082</strain>
    </source>
</reference>
<dbReference type="GO" id="GO:0016538">
    <property type="term" value="F:cyclin-dependent protein serine/threonine kinase regulator activity"/>
    <property type="evidence" value="ECO:0007669"/>
    <property type="project" value="EnsemblFungi"/>
</dbReference>
<dbReference type="OrthoDB" id="5590282at2759"/>
<feature type="domain" description="Cyclin C-terminal" evidence="7">
    <location>
        <begin position="299"/>
        <end position="414"/>
    </location>
</feature>
<organism evidence="8 9">
    <name type="scientific">Huiozyma naganishii (strain ATCC MYA-139 / BCRC 22969 / CBS 8797 / KCTC 17520 / NBRC 10181 / NCYC 3082 / Yp74L-3)</name>
    <name type="common">Yeast</name>
    <name type="synonym">Kazachstania naganishii</name>
    <dbReference type="NCBI Taxonomy" id="1071383"/>
    <lineage>
        <taxon>Eukaryota</taxon>
        <taxon>Fungi</taxon>
        <taxon>Dikarya</taxon>
        <taxon>Ascomycota</taxon>
        <taxon>Saccharomycotina</taxon>
        <taxon>Saccharomycetes</taxon>
        <taxon>Saccharomycetales</taxon>
        <taxon>Saccharomycetaceae</taxon>
        <taxon>Huiozyma</taxon>
    </lineage>
</organism>
<proteinExistence type="inferred from homology"/>
<dbReference type="Pfam" id="PF00134">
    <property type="entry name" value="Cyclin_N"/>
    <property type="match status" value="1"/>
</dbReference>
<reference evidence="8 9" key="1">
    <citation type="journal article" date="2011" name="Proc. Natl. Acad. Sci. U.S.A.">
        <title>Evolutionary erosion of yeast sex chromosomes by mating-type switching accidents.</title>
        <authorList>
            <person name="Gordon J.L."/>
            <person name="Armisen D."/>
            <person name="Proux-Wera E."/>
            <person name="Oheigeartaigh S.S."/>
            <person name="Byrne K.P."/>
            <person name="Wolfe K.H."/>
        </authorList>
    </citation>
    <scope>NUCLEOTIDE SEQUENCE [LARGE SCALE GENOMIC DNA]</scope>
    <source>
        <strain evidence="9">ATCC MYA-139 / BCRC 22969 / CBS 8797 / CCRC 22969 / KCTC 17520 / NBRC 10181 / NCYC 3082</strain>
    </source>
</reference>
<dbReference type="InterPro" id="IPR006671">
    <property type="entry name" value="Cyclin_N"/>
</dbReference>
<keyword evidence="3" id="KW-0131">Cell cycle</keyword>
<dbReference type="PANTHER" id="PTHR10177">
    <property type="entry name" value="CYCLINS"/>
    <property type="match status" value="1"/>
</dbReference>
<evidence type="ECO:0000259" key="7">
    <source>
        <dbReference type="SMART" id="SM01332"/>
    </source>
</evidence>
<keyword evidence="2 4" id="KW-0195">Cyclin</keyword>
<dbReference type="InterPro" id="IPR039361">
    <property type="entry name" value="Cyclin"/>
</dbReference>
<dbReference type="GO" id="GO:1901673">
    <property type="term" value="P:regulation of mitotic spindle assembly"/>
    <property type="evidence" value="ECO:0007669"/>
    <property type="project" value="EnsemblFungi"/>
</dbReference>
<dbReference type="InterPro" id="IPR048258">
    <property type="entry name" value="Cyclins_cyclin-box"/>
</dbReference>
<dbReference type="HOGENOM" id="CLU_020695_12_1_1"/>
<dbReference type="OMA" id="AQYILHP"/>
<evidence type="ECO:0000313" key="8">
    <source>
        <dbReference type="EMBL" id="CCK68712.1"/>
    </source>
</evidence>
<feature type="domain" description="Cyclin-like" evidence="6">
    <location>
        <begin position="303"/>
        <end position="384"/>
    </location>
</feature>
<evidence type="ECO:0000313" key="9">
    <source>
        <dbReference type="Proteomes" id="UP000006310"/>
    </source>
</evidence>
<dbReference type="SUPFAM" id="SSF47954">
    <property type="entry name" value="Cyclin-like"/>
    <property type="match status" value="2"/>
</dbReference>
<protein>
    <submittedName>
        <fullName evidence="8">Uncharacterized protein</fullName>
    </submittedName>
</protein>
<feature type="domain" description="Cyclin-like" evidence="6">
    <location>
        <begin position="206"/>
        <end position="290"/>
    </location>
</feature>
<dbReference type="InterPro" id="IPR013763">
    <property type="entry name" value="Cyclin-like_dom"/>
</dbReference>
<dbReference type="Pfam" id="PF02984">
    <property type="entry name" value="Cyclin_C"/>
    <property type="match status" value="1"/>
</dbReference>
<dbReference type="FunFam" id="1.10.472.10:FF:000001">
    <property type="entry name" value="G2/mitotic-specific cyclin"/>
    <property type="match status" value="1"/>
</dbReference>
<dbReference type="EMBL" id="HE978315">
    <property type="protein sequence ID" value="CCK68712.1"/>
    <property type="molecule type" value="Genomic_DNA"/>
</dbReference>
<comment type="similarity">
    <text evidence="4">Belongs to the cyclin family.</text>
</comment>
<name>J7RV00_HUIN7</name>
<evidence type="ECO:0000259" key="6">
    <source>
        <dbReference type="SMART" id="SM00385"/>
    </source>
</evidence>
<keyword evidence="9" id="KW-1185">Reference proteome</keyword>
<dbReference type="eggNOG" id="KOG0653">
    <property type="taxonomic scope" value="Eukaryota"/>
</dbReference>
<dbReference type="GO" id="GO:0010696">
    <property type="term" value="P:positive regulation of mitotic spindle pole body separation"/>
    <property type="evidence" value="ECO:0007669"/>
    <property type="project" value="EnsemblFungi"/>
</dbReference>
<evidence type="ECO:0000256" key="2">
    <source>
        <dbReference type="ARBA" id="ARBA00023127"/>
    </source>
</evidence>
<dbReference type="InterPro" id="IPR004367">
    <property type="entry name" value="Cyclin_C-dom"/>
</dbReference>
<dbReference type="GeneID" id="34524362"/>
<evidence type="ECO:0000256" key="3">
    <source>
        <dbReference type="ARBA" id="ARBA00023306"/>
    </source>
</evidence>
<dbReference type="STRING" id="1071383.J7RV00"/>
<dbReference type="GO" id="GO:0005737">
    <property type="term" value="C:cytoplasm"/>
    <property type="evidence" value="ECO:0007669"/>
    <property type="project" value="EnsemblFungi"/>
</dbReference>